<dbReference type="OMA" id="RREPRIY"/>
<evidence type="ECO:0008006" key="3">
    <source>
        <dbReference type="Google" id="ProtNLM"/>
    </source>
</evidence>
<organism evidence="1 2">
    <name type="scientific">Ooceraea biroi</name>
    <name type="common">Clonal raider ant</name>
    <name type="synonym">Cerapachys biroi</name>
    <dbReference type="NCBI Taxonomy" id="2015173"/>
    <lineage>
        <taxon>Eukaryota</taxon>
        <taxon>Metazoa</taxon>
        <taxon>Ecdysozoa</taxon>
        <taxon>Arthropoda</taxon>
        <taxon>Hexapoda</taxon>
        <taxon>Insecta</taxon>
        <taxon>Pterygota</taxon>
        <taxon>Neoptera</taxon>
        <taxon>Endopterygota</taxon>
        <taxon>Hymenoptera</taxon>
        <taxon>Apocrita</taxon>
        <taxon>Aculeata</taxon>
        <taxon>Formicoidea</taxon>
        <taxon>Formicidae</taxon>
        <taxon>Dorylinae</taxon>
        <taxon>Ooceraea</taxon>
    </lineage>
</organism>
<keyword evidence="2" id="KW-1185">Reference proteome</keyword>
<dbReference type="Proteomes" id="UP000053097">
    <property type="component" value="Unassembled WGS sequence"/>
</dbReference>
<name>A0A026VYU1_OOCBI</name>
<evidence type="ECO:0000313" key="2">
    <source>
        <dbReference type="Proteomes" id="UP000053097"/>
    </source>
</evidence>
<sequence>MDPAIKVVYSFPPKGRKYTSCVVEVSSEVRSVLRREPRIYICYSACRFADYVRTLQCFRCLGFGHTSTGCGSSALCGHCSERHDTRECTNKNREPVCANCKRWLPHDDIHHAATDGRKCPIIRRRIMEKIKTINYGCES</sequence>
<proteinExistence type="predicted"/>
<reference evidence="1 2" key="1">
    <citation type="journal article" date="2014" name="Curr. Biol.">
        <title>The genome of the clonal raider ant Cerapachys biroi.</title>
        <authorList>
            <person name="Oxley P.R."/>
            <person name="Ji L."/>
            <person name="Fetter-Pruneda I."/>
            <person name="McKenzie S.K."/>
            <person name="Li C."/>
            <person name="Hu H."/>
            <person name="Zhang G."/>
            <person name="Kronauer D.J."/>
        </authorList>
    </citation>
    <scope>NUCLEOTIDE SEQUENCE [LARGE SCALE GENOMIC DNA]</scope>
</reference>
<evidence type="ECO:0000313" key="1">
    <source>
        <dbReference type="EMBL" id="EZA48029.1"/>
    </source>
</evidence>
<dbReference type="AlphaFoldDB" id="A0A026VYU1"/>
<dbReference type="EMBL" id="KK107708">
    <property type="protein sequence ID" value="EZA48029.1"/>
    <property type="molecule type" value="Genomic_DNA"/>
</dbReference>
<gene>
    <name evidence="1" type="ORF">X777_14450</name>
</gene>
<protein>
    <recommendedName>
        <fullName evidence="3">CCHC-type domain-containing protein</fullName>
    </recommendedName>
</protein>
<accession>A0A026VYU1</accession>
<dbReference type="OrthoDB" id="7552835at2759"/>